<protein>
    <submittedName>
        <fullName evidence="2">E3 ubiquitin-protein ligase HERC2</fullName>
    </submittedName>
</protein>
<evidence type="ECO:0000313" key="2">
    <source>
        <dbReference type="EMBL" id="TNN35992.1"/>
    </source>
</evidence>
<organism evidence="2 3">
    <name type="scientific">Liparis tanakae</name>
    <name type="common">Tanaka's snailfish</name>
    <dbReference type="NCBI Taxonomy" id="230148"/>
    <lineage>
        <taxon>Eukaryota</taxon>
        <taxon>Metazoa</taxon>
        <taxon>Chordata</taxon>
        <taxon>Craniata</taxon>
        <taxon>Vertebrata</taxon>
        <taxon>Euteleostomi</taxon>
        <taxon>Actinopterygii</taxon>
        <taxon>Neopterygii</taxon>
        <taxon>Teleostei</taxon>
        <taxon>Neoteleostei</taxon>
        <taxon>Acanthomorphata</taxon>
        <taxon>Eupercaria</taxon>
        <taxon>Perciformes</taxon>
        <taxon>Cottioidei</taxon>
        <taxon>Cottales</taxon>
        <taxon>Liparidae</taxon>
        <taxon>Liparis</taxon>
    </lineage>
</organism>
<dbReference type="Proteomes" id="UP000314294">
    <property type="component" value="Unassembled WGS sequence"/>
</dbReference>
<reference evidence="2 3" key="1">
    <citation type="submission" date="2019-03" db="EMBL/GenBank/DDBJ databases">
        <title>First draft genome of Liparis tanakae, snailfish: a comprehensive survey of snailfish specific genes.</title>
        <authorList>
            <person name="Kim W."/>
            <person name="Song I."/>
            <person name="Jeong J.-H."/>
            <person name="Kim D."/>
            <person name="Kim S."/>
            <person name="Ryu S."/>
            <person name="Song J.Y."/>
            <person name="Lee S.K."/>
        </authorList>
    </citation>
    <scope>NUCLEOTIDE SEQUENCE [LARGE SCALE GENOMIC DNA]</scope>
    <source>
        <tissue evidence="2">Muscle</tissue>
    </source>
</reference>
<evidence type="ECO:0000313" key="3">
    <source>
        <dbReference type="Proteomes" id="UP000314294"/>
    </source>
</evidence>
<accession>A0A4Z2F6A4</accession>
<evidence type="ECO:0000256" key="1">
    <source>
        <dbReference type="SAM" id="MobiDB-lite"/>
    </source>
</evidence>
<proteinExistence type="predicted"/>
<feature type="compositionally biased region" description="Basic and acidic residues" evidence="1">
    <location>
        <begin position="117"/>
        <end position="130"/>
    </location>
</feature>
<feature type="region of interest" description="Disordered" evidence="1">
    <location>
        <begin position="93"/>
        <end position="138"/>
    </location>
</feature>
<dbReference type="AlphaFoldDB" id="A0A4Z2F6A4"/>
<name>A0A4Z2F6A4_9TELE</name>
<dbReference type="OrthoDB" id="8890268at2759"/>
<sequence length="164" mass="18810">MPSPSFNLDAQLRFHDKWLKIDLQRRPLDPPGLGPCTEADHEEQLIGPLVHHEEQLIGPLVHHEEQLIGPLRAFSPEGLCEMWNEMVKDEEITFTGEESAHTGTPRTEDCSDCFGAQKKDEPNDKEKKEEEETSTSVHHSIIETWDWGRQPGERHLLDLFLITV</sequence>
<dbReference type="EMBL" id="SRLO01001675">
    <property type="protein sequence ID" value="TNN35992.1"/>
    <property type="molecule type" value="Genomic_DNA"/>
</dbReference>
<gene>
    <name evidence="2" type="primary">HERC2_0</name>
    <name evidence="2" type="ORF">EYF80_053852</name>
</gene>
<keyword evidence="3" id="KW-1185">Reference proteome</keyword>
<comment type="caution">
    <text evidence="2">The sequence shown here is derived from an EMBL/GenBank/DDBJ whole genome shotgun (WGS) entry which is preliminary data.</text>
</comment>